<gene>
    <name evidence="1" type="ORF">JTE90_000386</name>
</gene>
<comment type="caution">
    <text evidence="1">The sequence shown here is derived from an EMBL/GenBank/DDBJ whole genome shotgun (WGS) entry which is preliminary data.</text>
</comment>
<dbReference type="AlphaFoldDB" id="A0AAV6TVL6"/>
<dbReference type="EMBL" id="JAFNEN010000991">
    <property type="protein sequence ID" value="KAG8175524.1"/>
    <property type="molecule type" value="Genomic_DNA"/>
</dbReference>
<name>A0AAV6TVL6_9ARAC</name>
<accession>A0AAV6TVL6</accession>
<keyword evidence="2" id="KW-1185">Reference proteome</keyword>
<evidence type="ECO:0000313" key="2">
    <source>
        <dbReference type="Proteomes" id="UP000827092"/>
    </source>
</evidence>
<reference evidence="1 2" key="1">
    <citation type="journal article" date="2022" name="Nat. Ecol. Evol.">
        <title>A masculinizing supergene underlies an exaggerated male reproductive morph in a spider.</title>
        <authorList>
            <person name="Hendrickx F."/>
            <person name="De Corte Z."/>
            <person name="Sonet G."/>
            <person name="Van Belleghem S.M."/>
            <person name="Kostlbacher S."/>
            <person name="Vangestel C."/>
        </authorList>
    </citation>
    <scope>NUCLEOTIDE SEQUENCE [LARGE SCALE GENOMIC DNA]</scope>
    <source>
        <strain evidence="1">W744_W776</strain>
    </source>
</reference>
<protein>
    <submittedName>
        <fullName evidence="1">Uncharacterized protein</fullName>
    </submittedName>
</protein>
<sequence length="78" mass="8681">MCLIVQRHIGVWWIPMLKRWGWVGEIARDLVLLSLRHALTVTSETILGAMALFAALLTIELLSADFCGVTYVVAELAN</sequence>
<dbReference type="Proteomes" id="UP000827092">
    <property type="component" value="Unassembled WGS sequence"/>
</dbReference>
<organism evidence="1 2">
    <name type="scientific">Oedothorax gibbosus</name>
    <dbReference type="NCBI Taxonomy" id="931172"/>
    <lineage>
        <taxon>Eukaryota</taxon>
        <taxon>Metazoa</taxon>
        <taxon>Ecdysozoa</taxon>
        <taxon>Arthropoda</taxon>
        <taxon>Chelicerata</taxon>
        <taxon>Arachnida</taxon>
        <taxon>Araneae</taxon>
        <taxon>Araneomorphae</taxon>
        <taxon>Entelegynae</taxon>
        <taxon>Araneoidea</taxon>
        <taxon>Linyphiidae</taxon>
        <taxon>Erigoninae</taxon>
        <taxon>Oedothorax</taxon>
    </lineage>
</organism>
<proteinExistence type="predicted"/>
<evidence type="ECO:0000313" key="1">
    <source>
        <dbReference type="EMBL" id="KAG8175524.1"/>
    </source>
</evidence>